<keyword evidence="2 13" id="KW-0547">Nucleotide-binding</keyword>
<organism evidence="18 19">
    <name type="scientific">Paenibacillus residui</name>
    <dbReference type="NCBI Taxonomy" id="629724"/>
    <lineage>
        <taxon>Bacteria</taxon>
        <taxon>Bacillati</taxon>
        <taxon>Bacillota</taxon>
        <taxon>Bacilli</taxon>
        <taxon>Bacillales</taxon>
        <taxon>Paenibacillaceae</taxon>
        <taxon>Paenibacillus</taxon>
    </lineage>
</organism>
<dbReference type="InterPro" id="IPR038726">
    <property type="entry name" value="PDDEXK_AddAB-type"/>
</dbReference>
<evidence type="ECO:0000256" key="14">
    <source>
        <dbReference type="PROSITE-ProRule" id="PRU00560"/>
    </source>
</evidence>
<dbReference type="GO" id="GO:0016787">
    <property type="term" value="F:hydrolase activity"/>
    <property type="evidence" value="ECO:0007669"/>
    <property type="project" value="UniProtKB-KW"/>
</dbReference>
<protein>
    <recommendedName>
        <fullName evidence="13">ATP-dependent helicase/nuclease subunit A</fullName>
        <ecNumber evidence="13">3.1.-.-</ecNumber>
        <ecNumber evidence="13">5.6.2.4</ecNumber>
    </recommendedName>
    <alternativeName>
        <fullName evidence="13">ATP-dependent helicase/nuclease AddA</fullName>
    </alternativeName>
    <alternativeName>
        <fullName evidence="13">DNA 3'-5' helicase AddA</fullName>
    </alternativeName>
</protein>
<evidence type="ECO:0000256" key="5">
    <source>
        <dbReference type="ARBA" id="ARBA00022806"/>
    </source>
</evidence>
<evidence type="ECO:0000256" key="10">
    <source>
        <dbReference type="ARBA" id="ARBA00023235"/>
    </source>
</evidence>
<keyword evidence="4 13" id="KW-0378">Hydrolase</keyword>
<evidence type="ECO:0000256" key="8">
    <source>
        <dbReference type="ARBA" id="ARBA00023125"/>
    </source>
</evidence>
<keyword evidence="8 13" id="KW-0238">DNA-binding</keyword>
<reference evidence="19" key="1">
    <citation type="journal article" date="2019" name="Int. J. Syst. Evol. Microbiol.">
        <title>The Global Catalogue of Microorganisms (GCM) 10K type strain sequencing project: providing services to taxonomists for standard genome sequencing and annotation.</title>
        <authorList>
            <consortium name="The Broad Institute Genomics Platform"/>
            <consortium name="The Broad Institute Genome Sequencing Center for Infectious Disease"/>
            <person name="Wu L."/>
            <person name="Ma J."/>
        </authorList>
    </citation>
    <scope>NUCLEOTIDE SEQUENCE [LARGE SCALE GENOMIC DNA]</scope>
    <source>
        <strain evidence="19">CCUG 57263</strain>
    </source>
</reference>
<keyword evidence="10 13" id="KW-0413">Isomerase</keyword>
<dbReference type="Pfam" id="PF12705">
    <property type="entry name" value="PDDEXK_1"/>
    <property type="match status" value="1"/>
</dbReference>
<proteinExistence type="inferred from homology"/>
<dbReference type="SUPFAM" id="SSF52980">
    <property type="entry name" value="Restriction endonuclease-like"/>
    <property type="match status" value="1"/>
</dbReference>
<comment type="catalytic activity">
    <reaction evidence="11 13">
        <text>Couples ATP hydrolysis with the unwinding of duplex DNA by translocating in the 3'-5' direction.</text>
        <dbReference type="EC" id="5.6.2.4"/>
    </reaction>
</comment>
<evidence type="ECO:0000259" key="17">
    <source>
        <dbReference type="PROSITE" id="PS51217"/>
    </source>
</evidence>
<dbReference type="InterPro" id="IPR011335">
    <property type="entry name" value="Restrct_endonuc-II-like"/>
</dbReference>
<evidence type="ECO:0000256" key="13">
    <source>
        <dbReference type="HAMAP-Rule" id="MF_01451"/>
    </source>
</evidence>
<evidence type="ECO:0000256" key="12">
    <source>
        <dbReference type="ARBA" id="ARBA00048988"/>
    </source>
</evidence>
<comment type="similarity">
    <text evidence="13">Belongs to the helicase family. AddA subfamily.</text>
</comment>
<feature type="region of interest" description="Disordered" evidence="15">
    <location>
        <begin position="556"/>
        <end position="581"/>
    </location>
</feature>
<dbReference type="CDD" id="cd18807">
    <property type="entry name" value="SF1_C_UvrD"/>
    <property type="match status" value="1"/>
</dbReference>
<dbReference type="PANTHER" id="PTHR11070">
    <property type="entry name" value="UVRD / RECB / PCRA DNA HELICASE FAMILY MEMBER"/>
    <property type="match status" value="1"/>
</dbReference>
<dbReference type="EC" id="3.1.-.-" evidence="13"/>
<sequence length="1299" mass="148650">MNRNEEQENNLSDVIEAKAPPVKPAQSAWTDEQWEAITRTGQNILVAAAAGSGKTAVLVERIIRRISDENHPVDVDRLLVATFTKAAASEMRQRIRDALEKALYDKPDSAYLKKQLALIHRASITTLHSFCLEVIQRHFQRIPLDPGFRIANETEAALLRQDVLEELFEHYYSHEDETSEFWNMLEWFGGDRSDEAVFALVLQLYDASRSHPLPDRWLDQMCEFFNTDTMEPSLWFDSLIRDVRLELEGIAGLLQEASRLAEQPGGPAPYLANLADETAMISQLMGLCGESWESLYERFQTASFGRLKPCRGEGLDKSLQEKVKAIRDTAKERFNALREELFTRSPEQYKAELKAMHPVMGMLVELVRQFAVRFSEAKRGKGLIDFADLEHYCLQVLSDPDAGGGLKPSEAALEYREQYVEILLDEYQDTNRVQEAIVELLSREDRGNRFMVGDVKQSIYRFRLAEPSLFLEKYRSFRQDGSGKGRRIDLARNFRSRRQVVDGVNFVFKQVMNETVGEISYDRDAELVYGAEYYEQAPGKRELPVEWMLIDRAGGDRAVEPEDGPDEAEEAAGQGKESSSFAEEIREMETAQLEARSIALQIRKLMGGTGEEPFQVYDKRENGLRPVQYRDIVILLRATHSWAPVFMEELRQQGIPGYADLNTGYFMATEVDIILSLLKIIDNPYQDIPLAGVLRSPIVGLRADDLAIVRTADRKGDFYKALLQFIEDPDDGHRELRHKLRVFIERLERWRTAARQSSLADLIWSLYQETGYYDFVGGMPGGVQRQANLRALHDRARQYEATSFRGLFRFLRFVERMQESGGDLGTARALGEQEDVVRIMSIHKSKGLEFPVVFVAGMGKAFNRQDLNSHFLIHKELGLGPYYVDLDKRISYPSLPTLAIRRRMRLEMLAEEMRVLYVALTRAREKLFLLGTVRSLSRQLELWARSDLQSPVLPDYELAQAKCYLDWIGPALIKHEHCQPLREMGHMLNPTPDWAARDRSEWKVSVIYPAMLVQEAAAAEEASALQAERMEAVRHLQPVESAESADREEVNRRLSWSYPFADAVKLLSKTSVSEIKRMHEEKVWSLSDDIAAPAAAPSSLQAHLFRRPRFIEQWQLSAAEKGTVYHAVMQRLRLHPELDEKDILEEMERMVELRLLTEEQRQAVDPSVISGFYQTVAGKRMLRAGRVQREVPFSYGLPAGEVYPNTSSGAKDETILIQGVVDCLFEDEEGLVLLDYKTDAMKGRPPEEHAERYKVQLGLYARAVEQIWKRPLSDIYLYFFDGSHLVEMGGKVKRRLEVD</sequence>
<keyword evidence="6 13" id="KW-0269">Exonuclease</keyword>
<dbReference type="CDD" id="cd17932">
    <property type="entry name" value="DEXQc_UvrD"/>
    <property type="match status" value="1"/>
</dbReference>
<dbReference type="Gene3D" id="3.40.50.300">
    <property type="entry name" value="P-loop containing nucleotide triphosphate hydrolases"/>
    <property type="match status" value="4"/>
</dbReference>
<feature type="binding site" evidence="14">
    <location>
        <begin position="48"/>
        <end position="55"/>
    </location>
    <ligand>
        <name>ATP</name>
        <dbReference type="ChEBI" id="CHEBI:30616"/>
    </ligand>
</feature>
<evidence type="ECO:0000256" key="4">
    <source>
        <dbReference type="ARBA" id="ARBA00022801"/>
    </source>
</evidence>
<dbReference type="InterPro" id="IPR011604">
    <property type="entry name" value="PDDEXK-like_dom_sf"/>
</dbReference>
<evidence type="ECO:0000256" key="6">
    <source>
        <dbReference type="ARBA" id="ARBA00022839"/>
    </source>
</evidence>
<dbReference type="HAMAP" id="MF_01451">
    <property type="entry name" value="AddA"/>
    <property type="match status" value="1"/>
</dbReference>
<feature type="domain" description="UvrD-like helicase ATP-binding" evidence="16">
    <location>
        <begin position="27"/>
        <end position="497"/>
    </location>
</feature>
<keyword evidence="9 13" id="KW-0234">DNA repair</keyword>
<dbReference type="PANTHER" id="PTHR11070:SF48">
    <property type="entry name" value="ATP-DEPENDENT HELICASE_NUCLEASE SUBUNIT A"/>
    <property type="match status" value="1"/>
</dbReference>
<comment type="cofactor">
    <cofactor evidence="13">
        <name>Mg(2+)</name>
        <dbReference type="ChEBI" id="CHEBI:18420"/>
    </cofactor>
</comment>
<feature type="compositionally biased region" description="Acidic residues" evidence="15">
    <location>
        <begin position="561"/>
        <end position="570"/>
    </location>
</feature>
<dbReference type="NCBIfam" id="TIGR02785">
    <property type="entry name" value="addA_Gpos"/>
    <property type="match status" value="1"/>
</dbReference>
<dbReference type="Gene3D" id="3.90.320.10">
    <property type="match status" value="1"/>
</dbReference>
<evidence type="ECO:0000313" key="18">
    <source>
        <dbReference type="EMBL" id="MFD0870564.1"/>
    </source>
</evidence>
<dbReference type="SUPFAM" id="SSF52540">
    <property type="entry name" value="P-loop containing nucleoside triphosphate hydrolases"/>
    <property type="match status" value="1"/>
</dbReference>
<dbReference type="PROSITE" id="PS51217">
    <property type="entry name" value="UVRD_HELICASE_CTER"/>
    <property type="match status" value="1"/>
</dbReference>
<evidence type="ECO:0000256" key="15">
    <source>
        <dbReference type="SAM" id="MobiDB-lite"/>
    </source>
</evidence>
<feature type="domain" description="UvrD-like helicase C-terminal" evidence="17">
    <location>
        <begin position="547"/>
        <end position="847"/>
    </location>
</feature>
<evidence type="ECO:0000256" key="9">
    <source>
        <dbReference type="ARBA" id="ARBA00023204"/>
    </source>
</evidence>
<dbReference type="InterPro" id="IPR014017">
    <property type="entry name" value="DNA_helicase_UvrD-like_C"/>
</dbReference>
<dbReference type="InterPro" id="IPR027417">
    <property type="entry name" value="P-loop_NTPase"/>
</dbReference>
<dbReference type="Pfam" id="PF13361">
    <property type="entry name" value="UvrD_C"/>
    <property type="match status" value="1"/>
</dbReference>
<dbReference type="GO" id="GO:0003678">
    <property type="term" value="F:DNA helicase activity"/>
    <property type="evidence" value="ECO:0007669"/>
    <property type="project" value="UniProtKB-EC"/>
</dbReference>
<name>A0ABW3DDD8_9BACL</name>
<comment type="caution">
    <text evidence="18">The sequence shown here is derived from an EMBL/GenBank/DDBJ whole genome shotgun (WGS) entry which is preliminary data.</text>
</comment>
<comment type="function">
    <text evidence="13">The heterodimer acts as both an ATP-dependent DNA helicase and an ATP-dependent, dual-direction single-stranded exonuclease. Recognizes the chi site generating a DNA molecule suitable for the initiation of homologous recombination. The AddA nuclease domain is required for chi fragment generation; this subunit has the helicase and 3' -&gt; 5' nuclease activities.</text>
</comment>
<keyword evidence="7 13" id="KW-0067">ATP-binding</keyword>
<keyword evidence="19" id="KW-1185">Reference proteome</keyword>
<dbReference type="PROSITE" id="PS51198">
    <property type="entry name" value="UVRD_HELICASE_ATP_BIND"/>
    <property type="match status" value="1"/>
</dbReference>
<evidence type="ECO:0000256" key="2">
    <source>
        <dbReference type="ARBA" id="ARBA00022741"/>
    </source>
</evidence>
<accession>A0ABW3DDD8</accession>
<comment type="subunit">
    <text evidence="13">Heterodimer of AddA and AddB/RexB.</text>
</comment>
<dbReference type="EC" id="5.6.2.4" evidence="13"/>
<dbReference type="InterPro" id="IPR014016">
    <property type="entry name" value="UvrD-like_ATP-bd"/>
</dbReference>
<keyword evidence="3 13" id="KW-0227">DNA damage</keyword>
<dbReference type="Pfam" id="PF00580">
    <property type="entry name" value="UvrD-helicase"/>
    <property type="match status" value="1"/>
</dbReference>
<evidence type="ECO:0000256" key="7">
    <source>
        <dbReference type="ARBA" id="ARBA00022840"/>
    </source>
</evidence>
<gene>
    <name evidence="13 18" type="primary">addA</name>
    <name evidence="18" type="ORF">ACFQ03_15515</name>
</gene>
<comment type="catalytic activity">
    <reaction evidence="12 13">
        <text>ATP + H2O = ADP + phosphate + H(+)</text>
        <dbReference type="Rhea" id="RHEA:13065"/>
        <dbReference type="ChEBI" id="CHEBI:15377"/>
        <dbReference type="ChEBI" id="CHEBI:15378"/>
        <dbReference type="ChEBI" id="CHEBI:30616"/>
        <dbReference type="ChEBI" id="CHEBI:43474"/>
        <dbReference type="ChEBI" id="CHEBI:456216"/>
        <dbReference type="EC" id="5.6.2.4"/>
    </reaction>
</comment>
<evidence type="ECO:0000256" key="3">
    <source>
        <dbReference type="ARBA" id="ARBA00022763"/>
    </source>
</evidence>
<dbReference type="EMBL" id="JBHTIU010000050">
    <property type="protein sequence ID" value="MFD0870564.1"/>
    <property type="molecule type" value="Genomic_DNA"/>
</dbReference>
<evidence type="ECO:0000256" key="11">
    <source>
        <dbReference type="ARBA" id="ARBA00034617"/>
    </source>
</evidence>
<evidence type="ECO:0000259" key="16">
    <source>
        <dbReference type="PROSITE" id="PS51198"/>
    </source>
</evidence>
<dbReference type="RefSeq" id="WP_150960034.1">
    <property type="nucleotide sequence ID" value="NZ_JBHTIU010000050.1"/>
</dbReference>
<dbReference type="InterPro" id="IPR014152">
    <property type="entry name" value="AddA"/>
</dbReference>
<evidence type="ECO:0000256" key="1">
    <source>
        <dbReference type="ARBA" id="ARBA00022722"/>
    </source>
</evidence>
<keyword evidence="5 13" id="KW-0347">Helicase</keyword>
<keyword evidence="1 13" id="KW-0540">Nuclease</keyword>
<evidence type="ECO:0000313" key="19">
    <source>
        <dbReference type="Proteomes" id="UP001597120"/>
    </source>
</evidence>
<dbReference type="Proteomes" id="UP001597120">
    <property type="component" value="Unassembled WGS sequence"/>
</dbReference>
<dbReference type="InterPro" id="IPR000212">
    <property type="entry name" value="DNA_helicase_UvrD/REP"/>
</dbReference>